<dbReference type="GO" id="GO:0030973">
    <property type="term" value="F:molybdate ion binding"/>
    <property type="evidence" value="ECO:0007669"/>
    <property type="project" value="InterPro"/>
</dbReference>
<dbReference type="InterPro" id="IPR044084">
    <property type="entry name" value="AvModA-like_subst-bd"/>
</dbReference>
<keyword evidence="4" id="KW-0732">Signal</keyword>
<evidence type="ECO:0000256" key="2">
    <source>
        <dbReference type="ARBA" id="ARBA00022505"/>
    </source>
</evidence>
<evidence type="ECO:0000256" key="1">
    <source>
        <dbReference type="ARBA" id="ARBA00009175"/>
    </source>
</evidence>
<dbReference type="PANTHER" id="PTHR30632">
    <property type="entry name" value="MOLYBDATE-BINDING PERIPLASMIC PROTEIN"/>
    <property type="match status" value="1"/>
</dbReference>
<dbReference type="Gene3D" id="3.40.190.10">
    <property type="entry name" value="Periplasmic binding protein-like II"/>
    <property type="match status" value="2"/>
</dbReference>
<dbReference type="GO" id="GO:0015689">
    <property type="term" value="P:molybdate ion transport"/>
    <property type="evidence" value="ECO:0007669"/>
    <property type="project" value="InterPro"/>
</dbReference>
<proteinExistence type="inferred from homology"/>
<dbReference type="FunFam" id="3.40.190.10:FF:000035">
    <property type="entry name" value="Molybdate ABC transporter substrate-binding protein"/>
    <property type="match status" value="1"/>
</dbReference>
<dbReference type="GO" id="GO:0046872">
    <property type="term" value="F:metal ion binding"/>
    <property type="evidence" value="ECO:0007669"/>
    <property type="project" value="UniProtKB-KW"/>
</dbReference>
<dbReference type="NCBIfam" id="TIGR01256">
    <property type="entry name" value="modA"/>
    <property type="match status" value="1"/>
</dbReference>
<dbReference type="Pfam" id="PF13531">
    <property type="entry name" value="SBP_bac_11"/>
    <property type="match status" value="1"/>
</dbReference>
<evidence type="ECO:0000256" key="4">
    <source>
        <dbReference type="ARBA" id="ARBA00022729"/>
    </source>
</evidence>
<sequence length="293" mass="33366">MPNHKDSFVLVYFPNYYHQKRFGLVQKFHLIVLSNILKARFKIRKTLLKIIHPFLIFLFFSCHTVHAEELIVAVASNFVVPAKELSQEFSRKTSHKVALSFGSTGKLYAQIIHGAPFQVFLAADQERPFRLVSEGFAEKGSQFTYALGRIVLYYHRLSPNQHPKEVLKSNDFTRLAIANPRTAPYGLAAMEVIQNLGIFKNLSTRIIQGNNISQTFQFINTGNAELGLVSRSQVINSNPDLYWTIPANLHSPIQQDAVLLHKGLNREVAKEFLEFLKSTTAREIIQSFGYDLE</sequence>
<dbReference type="AlphaFoldDB" id="A0A2D6YL08"/>
<name>A0A2D6YL08_9DELT</name>
<dbReference type="CDD" id="cd13539">
    <property type="entry name" value="PBP2_AvModA"/>
    <property type="match status" value="1"/>
</dbReference>
<keyword evidence="3" id="KW-0479">Metal-binding</keyword>
<dbReference type="Proteomes" id="UP000226525">
    <property type="component" value="Unassembled WGS sequence"/>
</dbReference>
<dbReference type="InterPro" id="IPR005950">
    <property type="entry name" value="ModA"/>
</dbReference>
<dbReference type="EMBL" id="NZEX01000117">
    <property type="protein sequence ID" value="MAH63840.1"/>
    <property type="molecule type" value="Genomic_DNA"/>
</dbReference>
<reference evidence="6" key="1">
    <citation type="submission" date="2017-09" db="EMBL/GenBank/DDBJ databases">
        <title>The Reconstruction of 2,631 Draft Metagenome-Assembled Genomes from the Global Oceans.</title>
        <authorList>
            <person name="Tully B.J."/>
            <person name="Graham E.D."/>
            <person name="Heidelberg J.F."/>
        </authorList>
    </citation>
    <scope>NUCLEOTIDE SEQUENCE [LARGE SCALE GENOMIC DNA]</scope>
</reference>
<evidence type="ECO:0000313" key="6">
    <source>
        <dbReference type="Proteomes" id="UP000226525"/>
    </source>
</evidence>
<accession>A0A2D6YL08</accession>
<evidence type="ECO:0000256" key="3">
    <source>
        <dbReference type="ARBA" id="ARBA00022723"/>
    </source>
</evidence>
<comment type="caution">
    <text evidence="5">The sequence shown here is derived from an EMBL/GenBank/DDBJ whole genome shotgun (WGS) entry which is preliminary data.</text>
</comment>
<dbReference type="InterPro" id="IPR050682">
    <property type="entry name" value="ModA/WtpA"/>
</dbReference>
<dbReference type="GO" id="GO:1901359">
    <property type="term" value="F:tungstate binding"/>
    <property type="evidence" value="ECO:0007669"/>
    <property type="project" value="UniProtKB-ARBA"/>
</dbReference>
<keyword evidence="2" id="KW-0500">Molybdenum</keyword>
<evidence type="ECO:0000313" key="5">
    <source>
        <dbReference type="EMBL" id="MAH63840.1"/>
    </source>
</evidence>
<dbReference type="PANTHER" id="PTHR30632:SF14">
    <property type="entry name" value="TUNGSTATE_MOLYBDATE_CHROMATE-BINDING PROTEIN MODA"/>
    <property type="match status" value="1"/>
</dbReference>
<gene>
    <name evidence="5" type="primary">modA</name>
    <name evidence="5" type="ORF">CMN54_10435</name>
</gene>
<organism evidence="5 6">
    <name type="scientific">SAR324 cluster bacterium</name>
    <dbReference type="NCBI Taxonomy" id="2024889"/>
    <lineage>
        <taxon>Bacteria</taxon>
        <taxon>Deltaproteobacteria</taxon>
        <taxon>SAR324 cluster</taxon>
    </lineage>
</organism>
<comment type="similarity">
    <text evidence="1">Belongs to the bacterial solute-binding protein ModA family.</text>
</comment>
<dbReference type="SUPFAM" id="SSF53850">
    <property type="entry name" value="Periplasmic binding protein-like II"/>
    <property type="match status" value="1"/>
</dbReference>
<protein>
    <submittedName>
        <fullName evidence="5">Molybdate ABC transporter substrate-binding protein</fullName>
    </submittedName>
</protein>